<dbReference type="InterPro" id="IPR003356">
    <property type="entry name" value="DNA_methylase_A-5"/>
</dbReference>
<keyword evidence="4" id="KW-0808">Transferase</keyword>
<keyword evidence="6" id="KW-0680">Restriction system</keyword>
<dbReference type="GO" id="GO:0009007">
    <property type="term" value="F:site-specific DNA-methyltransferase (adenine-specific) activity"/>
    <property type="evidence" value="ECO:0007669"/>
    <property type="project" value="UniProtKB-EC"/>
</dbReference>
<dbReference type="GO" id="GO:0008170">
    <property type="term" value="F:N-methyltransferase activity"/>
    <property type="evidence" value="ECO:0007669"/>
    <property type="project" value="InterPro"/>
</dbReference>
<proteinExistence type="inferred from homology"/>
<dbReference type="GO" id="GO:0032259">
    <property type="term" value="P:methylation"/>
    <property type="evidence" value="ECO:0007669"/>
    <property type="project" value="UniProtKB-KW"/>
</dbReference>
<dbReference type="EMBL" id="PFLI01000150">
    <property type="protein sequence ID" value="PIY71760.1"/>
    <property type="molecule type" value="Genomic_DNA"/>
</dbReference>
<dbReference type="Gene3D" id="1.20.1260.30">
    <property type="match status" value="1"/>
</dbReference>
<dbReference type="AlphaFoldDB" id="A0A2M7QIR0"/>
<dbReference type="SUPFAM" id="SSF53335">
    <property type="entry name" value="S-adenosyl-L-methionine-dependent methyltransferases"/>
    <property type="match status" value="1"/>
</dbReference>
<evidence type="ECO:0000256" key="5">
    <source>
        <dbReference type="ARBA" id="ARBA00022691"/>
    </source>
</evidence>
<evidence type="ECO:0000256" key="3">
    <source>
        <dbReference type="ARBA" id="ARBA00022603"/>
    </source>
</evidence>
<feature type="domain" description="DNA methylase adenine-specific" evidence="8">
    <location>
        <begin position="133"/>
        <end position="320"/>
    </location>
</feature>
<dbReference type="InterPro" id="IPR038333">
    <property type="entry name" value="T1MK-like_N_sf"/>
</dbReference>
<dbReference type="InterPro" id="IPR029063">
    <property type="entry name" value="SAM-dependent_MTases_sf"/>
</dbReference>
<evidence type="ECO:0000313" key="10">
    <source>
        <dbReference type="Proteomes" id="UP000229401"/>
    </source>
</evidence>
<dbReference type="PANTHER" id="PTHR42933:SF3">
    <property type="entry name" value="TYPE I RESTRICTION ENZYME MJAVIII METHYLASE SUBUNIT"/>
    <property type="match status" value="1"/>
</dbReference>
<evidence type="ECO:0000256" key="6">
    <source>
        <dbReference type="ARBA" id="ARBA00022747"/>
    </source>
</evidence>
<dbReference type="Gene3D" id="3.40.50.150">
    <property type="entry name" value="Vaccinia Virus protein VP39"/>
    <property type="match status" value="1"/>
</dbReference>
<dbReference type="PANTHER" id="PTHR42933">
    <property type="entry name" value="SLR6095 PROTEIN"/>
    <property type="match status" value="1"/>
</dbReference>
<dbReference type="Proteomes" id="UP000229401">
    <property type="component" value="Unassembled WGS sequence"/>
</dbReference>
<evidence type="ECO:0000313" key="9">
    <source>
        <dbReference type="EMBL" id="PIY71760.1"/>
    </source>
</evidence>
<keyword evidence="5" id="KW-0949">S-adenosyl-L-methionine</keyword>
<comment type="caution">
    <text evidence="9">The sequence shown here is derived from an EMBL/GenBank/DDBJ whole genome shotgun (WGS) entry which is preliminary data.</text>
</comment>
<evidence type="ECO:0000259" key="8">
    <source>
        <dbReference type="Pfam" id="PF02384"/>
    </source>
</evidence>
<accession>A0A2M7QIR0</accession>
<protein>
    <recommendedName>
        <fullName evidence="2">site-specific DNA-methyltransferase (adenine-specific)</fullName>
        <ecNumber evidence="2">2.1.1.72</ecNumber>
    </recommendedName>
</protein>
<evidence type="ECO:0000256" key="7">
    <source>
        <dbReference type="ARBA" id="ARBA00047942"/>
    </source>
</evidence>
<organism evidence="9 10">
    <name type="scientific">Candidatus Roizmanbacteria bacterium CG_4_10_14_0_8_um_filter_33_9</name>
    <dbReference type="NCBI Taxonomy" id="1974826"/>
    <lineage>
        <taxon>Bacteria</taxon>
        <taxon>Candidatus Roizmaniibacteriota</taxon>
    </lineage>
</organism>
<evidence type="ECO:0000256" key="4">
    <source>
        <dbReference type="ARBA" id="ARBA00022679"/>
    </source>
</evidence>
<feature type="non-terminal residue" evidence="9">
    <location>
        <position position="321"/>
    </location>
</feature>
<evidence type="ECO:0000256" key="2">
    <source>
        <dbReference type="ARBA" id="ARBA00011900"/>
    </source>
</evidence>
<dbReference type="GO" id="GO:0003677">
    <property type="term" value="F:DNA binding"/>
    <property type="evidence" value="ECO:0007669"/>
    <property type="project" value="InterPro"/>
</dbReference>
<dbReference type="EC" id="2.1.1.72" evidence="2"/>
<dbReference type="GO" id="GO:0009307">
    <property type="term" value="P:DNA restriction-modification system"/>
    <property type="evidence" value="ECO:0007669"/>
    <property type="project" value="UniProtKB-KW"/>
</dbReference>
<dbReference type="InterPro" id="IPR051537">
    <property type="entry name" value="DNA_Adenine_Mtase"/>
</dbReference>
<evidence type="ECO:0000256" key="1">
    <source>
        <dbReference type="ARBA" id="ARBA00006594"/>
    </source>
</evidence>
<dbReference type="PRINTS" id="PR00507">
    <property type="entry name" value="N12N6MTFRASE"/>
</dbReference>
<dbReference type="CDD" id="cd02440">
    <property type="entry name" value="AdoMet_MTases"/>
    <property type="match status" value="1"/>
</dbReference>
<comment type="similarity">
    <text evidence="1">Belongs to the N(4)/N(6)-methyltransferase family.</text>
</comment>
<gene>
    <name evidence="9" type="ORF">COY87_04480</name>
</gene>
<name>A0A2M7QIR0_9BACT</name>
<reference evidence="10" key="1">
    <citation type="submission" date="2017-09" db="EMBL/GenBank/DDBJ databases">
        <title>Depth-based differentiation of microbial function through sediment-hosted aquifers and enrichment of novel symbionts in the deep terrestrial subsurface.</title>
        <authorList>
            <person name="Probst A.J."/>
            <person name="Ladd B."/>
            <person name="Jarett J.K."/>
            <person name="Geller-Mcgrath D.E."/>
            <person name="Sieber C.M.K."/>
            <person name="Emerson J.B."/>
            <person name="Anantharaman K."/>
            <person name="Thomas B.C."/>
            <person name="Malmstrom R."/>
            <person name="Stieglmeier M."/>
            <person name="Klingl A."/>
            <person name="Woyke T."/>
            <person name="Ryan C.M."/>
            <person name="Banfield J.F."/>
        </authorList>
    </citation>
    <scope>NUCLEOTIDE SEQUENCE [LARGE SCALE GENOMIC DNA]</scope>
</reference>
<dbReference type="Pfam" id="PF02384">
    <property type="entry name" value="N6_Mtase"/>
    <property type="match status" value="1"/>
</dbReference>
<comment type="catalytic activity">
    <reaction evidence="7">
        <text>a 2'-deoxyadenosine in DNA + S-adenosyl-L-methionine = an N(6)-methyl-2'-deoxyadenosine in DNA + S-adenosyl-L-homocysteine + H(+)</text>
        <dbReference type="Rhea" id="RHEA:15197"/>
        <dbReference type="Rhea" id="RHEA-COMP:12418"/>
        <dbReference type="Rhea" id="RHEA-COMP:12419"/>
        <dbReference type="ChEBI" id="CHEBI:15378"/>
        <dbReference type="ChEBI" id="CHEBI:57856"/>
        <dbReference type="ChEBI" id="CHEBI:59789"/>
        <dbReference type="ChEBI" id="CHEBI:90615"/>
        <dbReference type="ChEBI" id="CHEBI:90616"/>
        <dbReference type="EC" id="2.1.1.72"/>
    </reaction>
</comment>
<keyword evidence="3" id="KW-0489">Methyltransferase</keyword>
<sequence>MLNQETKRRIDSARDILVGKVPDPKAQVEQITTAMIYKFMDDMDKEAQELGGKARFFTNGYEKYSWTNIMDPKLGGHERLNIYAEAVVKMAENPHIPQLFRDIFKDSFLPYRSPETLSLFLKEINRFTYVHSEDLGDAFEYLLSVLGSQGDAGQFRTPRHIIDFIADIVDPKKDESILDPACGTAGFLISAYKHILKQHKDKPLNPEDKKRMMNYIVGYDISPDMVKLSKVNMYLHGFPTPHIFEYDTLSSEEKWDETYDVIMANPPFMTPKGGIRPHKRFSVQANRAEVLFVNYIMEHLNNNGRAGIIVPEGIIFQSGNA</sequence>